<evidence type="ECO:0000313" key="1">
    <source>
        <dbReference type="EMBL" id="KAJ2796390.1"/>
    </source>
</evidence>
<keyword evidence="2" id="KW-1185">Reference proteome</keyword>
<sequence length="455" mass="48520">MAFLELPAPASSAEHAAKATDPSVVASPVSRYVLRWVETAKSLVAWPASGFGLFGGSSDVESDSASQSTLEALVPTTPLTEGDHFGFRKLSIFGTSTGVVAALSTQSGARSWTRYLAANGTAVTIDRVFITRRSQPLTNSPSLLTVVGRNGYGNAVVAVLDALTGELLGDGHIHILPYSQVKVFELPTTDKTTEQQLLGLAIGGPEPQLAVWPATADAAKAFCALPESLLFDLGALTGSSQLRGYRAECPAEPELDAWCEKSVFSTNLEWVFDLPEGEVLLAASEYRGAQTTALLGRVLGDRSVLYKYINPHLVTLASRRVAGGIGIYFVDRVSGRLLYSAVHETASVTDSLPFLATQSENRVIYQFWQDSTPKSGSAENTQPQSKGYVTVVAELFESDKPDTRDESKAFSSLDLKLPHVITTAFMAPEPATALGVTRTGSHITTRDVLFGLSSG</sequence>
<proteinExistence type="predicted"/>
<organism evidence="1 2">
    <name type="scientific">Coemansia furcata</name>
    <dbReference type="NCBI Taxonomy" id="417177"/>
    <lineage>
        <taxon>Eukaryota</taxon>
        <taxon>Fungi</taxon>
        <taxon>Fungi incertae sedis</taxon>
        <taxon>Zoopagomycota</taxon>
        <taxon>Kickxellomycotina</taxon>
        <taxon>Kickxellomycetes</taxon>
        <taxon>Kickxellales</taxon>
        <taxon>Kickxellaceae</taxon>
        <taxon>Coemansia</taxon>
    </lineage>
</organism>
<accession>A0ACC1KWH9</accession>
<reference evidence="1" key="1">
    <citation type="submission" date="2022-07" db="EMBL/GenBank/DDBJ databases">
        <title>Phylogenomic reconstructions and comparative analyses of Kickxellomycotina fungi.</title>
        <authorList>
            <person name="Reynolds N.K."/>
            <person name="Stajich J.E."/>
            <person name="Barry K."/>
            <person name="Grigoriev I.V."/>
            <person name="Crous P."/>
            <person name="Smith M.E."/>
        </authorList>
    </citation>
    <scope>NUCLEOTIDE SEQUENCE</scope>
    <source>
        <strain evidence="1">CBS 102833</strain>
    </source>
</reference>
<dbReference type="EMBL" id="JANBUP010003561">
    <property type="protein sequence ID" value="KAJ2796390.1"/>
    <property type="molecule type" value="Genomic_DNA"/>
</dbReference>
<feature type="non-terminal residue" evidence="1">
    <location>
        <position position="455"/>
    </location>
</feature>
<protein>
    <submittedName>
        <fullName evidence="1">Uncharacterized protein</fullName>
    </submittedName>
</protein>
<comment type="caution">
    <text evidence="1">The sequence shown here is derived from an EMBL/GenBank/DDBJ whole genome shotgun (WGS) entry which is preliminary data.</text>
</comment>
<gene>
    <name evidence="1" type="ORF">H4S07_006233</name>
</gene>
<name>A0ACC1KWH9_9FUNG</name>
<evidence type="ECO:0000313" key="2">
    <source>
        <dbReference type="Proteomes" id="UP001140096"/>
    </source>
</evidence>
<dbReference type="Proteomes" id="UP001140096">
    <property type="component" value="Unassembled WGS sequence"/>
</dbReference>